<dbReference type="Proteomes" id="UP001500253">
    <property type="component" value="Unassembled WGS sequence"/>
</dbReference>
<dbReference type="EMBL" id="BAAASD010000001">
    <property type="protein sequence ID" value="GAA2325620.1"/>
    <property type="molecule type" value="Genomic_DNA"/>
</dbReference>
<evidence type="ECO:0000313" key="2">
    <source>
        <dbReference type="Proteomes" id="UP001500253"/>
    </source>
</evidence>
<reference evidence="1 2" key="1">
    <citation type="journal article" date="2019" name="Int. J. Syst. Evol. Microbiol.">
        <title>The Global Catalogue of Microorganisms (GCM) 10K type strain sequencing project: providing services to taxonomists for standard genome sequencing and annotation.</title>
        <authorList>
            <consortium name="The Broad Institute Genomics Platform"/>
            <consortium name="The Broad Institute Genome Sequencing Center for Infectious Disease"/>
            <person name="Wu L."/>
            <person name="Ma J."/>
        </authorList>
    </citation>
    <scope>NUCLEOTIDE SEQUENCE [LARGE SCALE GENOMIC DNA]</scope>
    <source>
        <strain evidence="1 2">JCM 4316</strain>
    </source>
</reference>
<protein>
    <submittedName>
        <fullName evidence="1">Uncharacterized protein</fullName>
    </submittedName>
</protein>
<organism evidence="1 2">
    <name type="scientific">Streptomyces cuspidosporus</name>
    <dbReference type="NCBI Taxonomy" id="66882"/>
    <lineage>
        <taxon>Bacteria</taxon>
        <taxon>Bacillati</taxon>
        <taxon>Actinomycetota</taxon>
        <taxon>Actinomycetes</taxon>
        <taxon>Kitasatosporales</taxon>
        <taxon>Streptomycetaceae</taxon>
        <taxon>Streptomyces</taxon>
    </lineage>
</organism>
<comment type="caution">
    <text evidence="1">The sequence shown here is derived from an EMBL/GenBank/DDBJ whole genome shotgun (WGS) entry which is preliminary data.</text>
</comment>
<proteinExistence type="predicted"/>
<keyword evidence="2" id="KW-1185">Reference proteome</keyword>
<accession>A0ABN3FAC9</accession>
<name>A0ABN3FAC9_9ACTN</name>
<evidence type="ECO:0000313" key="1">
    <source>
        <dbReference type="EMBL" id="GAA2325620.1"/>
    </source>
</evidence>
<gene>
    <name evidence="1" type="ORF">GCM10010246_03560</name>
</gene>
<sequence length="78" mass="8755">MRAASTSWPMAYDVDEQEGHVSRTEPVAQIARHDIERAHGRGILRRCQYLGRPDPIARHVILPLRTRVPADTTGTSPL</sequence>